<evidence type="ECO:0000256" key="4">
    <source>
        <dbReference type="ARBA" id="ARBA00022906"/>
    </source>
</evidence>
<keyword evidence="7 8" id="KW-0472">Membrane</keyword>
<evidence type="ECO:0000256" key="5">
    <source>
        <dbReference type="ARBA" id="ARBA00022989"/>
    </source>
</evidence>
<keyword evidence="4" id="KW-0864">Zinc transport</keyword>
<evidence type="ECO:0000259" key="9">
    <source>
        <dbReference type="Pfam" id="PF01545"/>
    </source>
</evidence>
<dbReference type="RefSeq" id="WP_109677066.1">
    <property type="nucleotide sequence ID" value="NZ_CP086615.1"/>
</dbReference>
<keyword evidence="3 8" id="KW-0812">Transmembrane</keyword>
<reference evidence="10 11" key="1">
    <citation type="submission" date="2018-05" db="EMBL/GenBank/DDBJ databases">
        <title>Spiribacter halobius sp. nov., a moderately halophilic bacterium isolated from marine solar saltern.</title>
        <authorList>
            <person name="Zheng W.-S."/>
            <person name="Lu D.-C."/>
            <person name="Du Z.-J."/>
        </authorList>
    </citation>
    <scope>NUCLEOTIDE SEQUENCE [LARGE SCALE GENOMIC DNA]</scope>
    <source>
        <strain evidence="10 11">E85</strain>
    </source>
</reference>
<evidence type="ECO:0000256" key="1">
    <source>
        <dbReference type="ARBA" id="ARBA00004141"/>
    </source>
</evidence>
<dbReference type="NCBIfam" id="TIGR01297">
    <property type="entry name" value="CDF"/>
    <property type="match status" value="1"/>
</dbReference>
<evidence type="ECO:0000313" key="10">
    <source>
        <dbReference type="EMBL" id="PWG64334.1"/>
    </source>
</evidence>
<dbReference type="GO" id="GO:0005385">
    <property type="term" value="F:zinc ion transmembrane transporter activity"/>
    <property type="evidence" value="ECO:0007669"/>
    <property type="project" value="InterPro"/>
</dbReference>
<feature type="transmembrane region" description="Helical" evidence="8">
    <location>
        <begin position="28"/>
        <end position="54"/>
    </location>
</feature>
<dbReference type="AlphaFoldDB" id="A0A2U2N5S0"/>
<proteinExistence type="predicted"/>
<name>A0A2U2N5S0_9GAMM</name>
<dbReference type="Proteomes" id="UP000245474">
    <property type="component" value="Unassembled WGS sequence"/>
</dbReference>
<comment type="caution">
    <text evidence="10">The sequence shown here is derived from an EMBL/GenBank/DDBJ whole genome shotgun (WGS) entry which is preliminary data.</text>
</comment>
<evidence type="ECO:0000256" key="8">
    <source>
        <dbReference type="SAM" id="Phobius"/>
    </source>
</evidence>
<comment type="subcellular location">
    <subcellularLocation>
        <location evidence="1">Membrane</location>
        <topology evidence="1">Multi-pass membrane protein</topology>
    </subcellularLocation>
</comment>
<evidence type="ECO:0000256" key="7">
    <source>
        <dbReference type="ARBA" id="ARBA00023136"/>
    </source>
</evidence>
<keyword evidence="6" id="KW-0406">Ion transport</keyword>
<dbReference type="Pfam" id="PF01545">
    <property type="entry name" value="Cation_efflux"/>
    <property type="match status" value="1"/>
</dbReference>
<dbReference type="NCBIfam" id="NF033827">
    <property type="entry name" value="CDF_efflux_DmeF"/>
    <property type="match status" value="1"/>
</dbReference>
<feature type="transmembrane region" description="Helical" evidence="8">
    <location>
        <begin position="60"/>
        <end position="76"/>
    </location>
</feature>
<dbReference type="SUPFAM" id="SSF161111">
    <property type="entry name" value="Cation efflux protein transmembrane domain-like"/>
    <property type="match status" value="1"/>
</dbReference>
<protein>
    <submittedName>
        <fullName evidence="10">Cation transporter</fullName>
    </submittedName>
</protein>
<feature type="domain" description="Cation efflux protein transmembrane" evidence="9">
    <location>
        <begin position="28"/>
        <end position="226"/>
    </location>
</feature>
<dbReference type="InterPro" id="IPR045316">
    <property type="entry name" value="Msc2-like"/>
</dbReference>
<evidence type="ECO:0000256" key="3">
    <source>
        <dbReference type="ARBA" id="ARBA00022692"/>
    </source>
</evidence>
<dbReference type="PANTHER" id="PTHR45755:SF4">
    <property type="entry name" value="ZINC TRANSPORTER 7"/>
    <property type="match status" value="1"/>
</dbReference>
<keyword evidence="2" id="KW-0813">Transport</keyword>
<organism evidence="10 11">
    <name type="scientific">Sediminicurvatus halobius</name>
    <dbReference type="NCBI Taxonomy" id="2182432"/>
    <lineage>
        <taxon>Bacteria</taxon>
        <taxon>Pseudomonadati</taxon>
        <taxon>Pseudomonadota</taxon>
        <taxon>Gammaproteobacteria</taxon>
        <taxon>Chromatiales</taxon>
        <taxon>Ectothiorhodospiraceae</taxon>
        <taxon>Sediminicurvatus</taxon>
    </lineage>
</organism>
<feature type="transmembrane region" description="Helical" evidence="8">
    <location>
        <begin position="126"/>
        <end position="149"/>
    </location>
</feature>
<dbReference type="EMBL" id="QFFI01000006">
    <property type="protein sequence ID" value="PWG64334.1"/>
    <property type="molecule type" value="Genomic_DNA"/>
</dbReference>
<keyword evidence="4" id="KW-0862">Zinc</keyword>
<dbReference type="InterPro" id="IPR002524">
    <property type="entry name" value="Cation_efflux"/>
</dbReference>
<accession>A0A2U2N5S0</accession>
<keyword evidence="5 8" id="KW-1133">Transmembrane helix</keyword>
<evidence type="ECO:0000256" key="6">
    <source>
        <dbReference type="ARBA" id="ARBA00023065"/>
    </source>
</evidence>
<gene>
    <name evidence="10" type="ORF">DEM34_05480</name>
</gene>
<feature type="transmembrane region" description="Helical" evidence="8">
    <location>
        <begin position="96"/>
        <end position="114"/>
    </location>
</feature>
<sequence>MHTESLQPWRKDHTFGLDRMRGGERRTWLVVAITLLTMVVEIAAGLAFGSMALLADGLHMGSHAVALGIAGLAYLFMRRRAGDARFSFGTGKMNALGGFTGAVLLAGFAAVMAWESVSRLLAPVPIRFEPAIAVAVVGLMVNALCFVVLGGHSHAHGHEHRHDHNLRSATLHVLADALASLLAILALLAGRYLGAAWLDPVMGIVGSLLVARWSVGLLRQSGAVLLDCEGPAELRQDVRTSIESIADSRISDLHVWSIGPELYAAEISVVTHHPHSAEVYRRRLAHRPELVHVTVEVQHCPG</sequence>
<dbReference type="InterPro" id="IPR058533">
    <property type="entry name" value="Cation_efflux_TM"/>
</dbReference>
<dbReference type="GO" id="GO:0016020">
    <property type="term" value="C:membrane"/>
    <property type="evidence" value="ECO:0007669"/>
    <property type="project" value="UniProtKB-SubCell"/>
</dbReference>
<dbReference type="InterPro" id="IPR027469">
    <property type="entry name" value="Cation_efflux_TMD_sf"/>
</dbReference>
<evidence type="ECO:0000256" key="2">
    <source>
        <dbReference type="ARBA" id="ARBA00022448"/>
    </source>
</evidence>
<evidence type="ECO:0000313" key="11">
    <source>
        <dbReference type="Proteomes" id="UP000245474"/>
    </source>
</evidence>
<dbReference type="PANTHER" id="PTHR45755">
    <property type="match status" value="1"/>
</dbReference>
<feature type="transmembrane region" description="Helical" evidence="8">
    <location>
        <begin position="169"/>
        <end position="189"/>
    </location>
</feature>
<dbReference type="Gene3D" id="1.20.1510.10">
    <property type="entry name" value="Cation efflux protein transmembrane domain"/>
    <property type="match status" value="1"/>
</dbReference>
<dbReference type="GO" id="GO:0006882">
    <property type="term" value="P:intracellular zinc ion homeostasis"/>
    <property type="evidence" value="ECO:0007669"/>
    <property type="project" value="InterPro"/>
</dbReference>
<dbReference type="OrthoDB" id="271709at2"/>
<keyword evidence="11" id="KW-1185">Reference proteome</keyword>